<evidence type="ECO:0000313" key="1">
    <source>
        <dbReference type="EMBL" id="MCC2616645.1"/>
    </source>
</evidence>
<protein>
    <submittedName>
        <fullName evidence="1">Uncharacterized protein</fullName>
    </submittedName>
</protein>
<proteinExistence type="predicted"/>
<gene>
    <name evidence="1" type="ORF">LJ739_10365</name>
</gene>
<keyword evidence="2" id="KW-1185">Reference proteome</keyword>
<comment type="caution">
    <text evidence="1">The sequence shown here is derived from an EMBL/GenBank/DDBJ whole genome shotgun (WGS) entry which is preliminary data.</text>
</comment>
<reference evidence="1 2" key="1">
    <citation type="submission" date="2021-10" db="EMBL/GenBank/DDBJ databases">
        <title>Draft genome of Aestuariibacter halophilus JC2043.</title>
        <authorList>
            <person name="Emsley S.A."/>
            <person name="Pfannmuller K.M."/>
            <person name="Ushijima B."/>
            <person name="Saw J.H."/>
            <person name="Videau P."/>
        </authorList>
    </citation>
    <scope>NUCLEOTIDE SEQUENCE [LARGE SCALE GENOMIC DNA]</scope>
    <source>
        <strain evidence="1 2">JC2043</strain>
    </source>
</reference>
<name>A0ABS8G7X4_9ALTE</name>
<dbReference type="Proteomes" id="UP001520878">
    <property type="component" value="Unassembled WGS sequence"/>
</dbReference>
<dbReference type="RefSeq" id="WP_229160181.1">
    <property type="nucleotide sequence ID" value="NZ_JAJEWP010000002.1"/>
</dbReference>
<evidence type="ECO:0000313" key="2">
    <source>
        <dbReference type="Proteomes" id="UP001520878"/>
    </source>
</evidence>
<sequence length="210" mass="23936">MDPHQQVDIFADDQRQQQFAELCNALYERELAALAALTSPNLSLLQRRIGGLSHHIKRAAEQLLCSKAPIAVDVHNGSWQAKQAAKCPADRYPEDKTQAWLHQYVRPGLVIPVCVSDLGHQHIELDSVDRIDTEQRRVHVNKHGWFHFDGSPLSPDTHQYRHKRLLPANKVTCTAACCGHSWSHRGRSQPRPLSLRELLLSTDIDWKTFH</sequence>
<organism evidence="1 2">
    <name type="scientific">Fluctibacter halophilus</name>
    <dbReference type="NCBI Taxonomy" id="226011"/>
    <lineage>
        <taxon>Bacteria</taxon>
        <taxon>Pseudomonadati</taxon>
        <taxon>Pseudomonadota</taxon>
        <taxon>Gammaproteobacteria</taxon>
        <taxon>Alteromonadales</taxon>
        <taxon>Alteromonadaceae</taxon>
        <taxon>Fluctibacter</taxon>
    </lineage>
</organism>
<dbReference type="EMBL" id="JAJEWP010000002">
    <property type="protein sequence ID" value="MCC2616645.1"/>
    <property type="molecule type" value="Genomic_DNA"/>
</dbReference>
<accession>A0ABS8G7X4</accession>